<dbReference type="Pfam" id="PF13717">
    <property type="entry name" value="Zn_ribbon_4"/>
    <property type="match status" value="1"/>
</dbReference>
<evidence type="ECO:0000256" key="1">
    <source>
        <dbReference type="SAM" id="MobiDB-lite"/>
    </source>
</evidence>
<feature type="compositionally biased region" description="Basic and acidic residues" evidence="1">
    <location>
        <begin position="174"/>
        <end position="193"/>
    </location>
</feature>
<evidence type="ECO:0000313" key="4">
    <source>
        <dbReference type="EMBL" id="CRL10216.1"/>
    </source>
</evidence>
<feature type="transmembrane region" description="Helical" evidence="2">
    <location>
        <begin position="244"/>
        <end position="262"/>
    </location>
</feature>
<dbReference type="InterPro" id="IPR011723">
    <property type="entry name" value="Znf/thioredoxin_put"/>
</dbReference>
<feature type="domain" description="Zinc finger/thioredoxin putative" evidence="3">
    <location>
        <begin position="1"/>
        <end position="36"/>
    </location>
</feature>
<keyword evidence="5" id="KW-1185">Reference proteome</keyword>
<dbReference type="Proteomes" id="UP000043764">
    <property type="component" value="Unassembled WGS sequence"/>
</dbReference>
<feature type="region of interest" description="Disordered" evidence="1">
    <location>
        <begin position="51"/>
        <end position="134"/>
    </location>
</feature>
<organism evidence="4 5">
    <name type="scientific">Phaeobacter italicus</name>
    <dbReference type="NCBI Taxonomy" id="481446"/>
    <lineage>
        <taxon>Bacteria</taxon>
        <taxon>Pseudomonadati</taxon>
        <taxon>Pseudomonadota</taxon>
        <taxon>Alphaproteobacteria</taxon>
        <taxon>Rhodobacterales</taxon>
        <taxon>Roseobacteraceae</taxon>
        <taxon>Phaeobacter</taxon>
    </lineage>
</organism>
<name>A0A0H5CZE3_9RHOB</name>
<evidence type="ECO:0000313" key="5">
    <source>
        <dbReference type="Proteomes" id="UP000043764"/>
    </source>
</evidence>
<keyword evidence="2" id="KW-0812">Transmembrane</keyword>
<evidence type="ECO:0000259" key="3">
    <source>
        <dbReference type="Pfam" id="PF13717"/>
    </source>
</evidence>
<feature type="region of interest" description="Disordered" evidence="1">
    <location>
        <begin position="155"/>
        <end position="206"/>
    </location>
</feature>
<dbReference type="EMBL" id="CVRL01000013">
    <property type="protein sequence ID" value="CRL10216.1"/>
    <property type="molecule type" value="Genomic_DNA"/>
</dbReference>
<feature type="compositionally biased region" description="Acidic residues" evidence="1">
    <location>
        <begin position="111"/>
        <end position="124"/>
    </location>
</feature>
<keyword evidence="2" id="KW-0472">Membrane</keyword>
<dbReference type="AlphaFoldDB" id="A0A0H5CZE3"/>
<accession>A0A0H5CZE3</accession>
<sequence>MRLTCPNCAAQYEVPDDVIPDEGRDVQCSNCGQTWFQAGANTQGAAIASPPLADQQAWVEDDEQRADLPSEEIQTERAATADTSADEDTVETDTGLDHEADVADTATTEEHADDVDEPGLEETETTAPAPRGLDPAISDILREEAEREANLRAAEANSLQSQPDLGLDSLPEEASARRAREAREQMARMRGEDPQQLANEDTESRRGLLPNIDEINSTLRSGETSTAAIAPPVDAPAPRKKRSFTRGFALAILVALALAMAYDNAPLIAQKVPQADPYLSSYVAKVDAARLWLDTQVRAFTVQQ</sequence>
<proteinExistence type="predicted"/>
<protein>
    <submittedName>
        <fullName evidence="4">Family finger-like domain protein</fullName>
    </submittedName>
</protein>
<gene>
    <name evidence="4" type="ORF">NIT7321_01060</name>
</gene>
<evidence type="ECO:0000256" key="2">
    <source>
        <dbReference type="SAM" id="Phobius"/>
    </source>
</evidence>
<dbReference type="RefSeq" id="WP_050672813.1">
    <property type="nucleotide sequence ID" value="NZ_CVRL01000013.1"/>
</dbReference>
<dbReference type="NCBIfam" id="TIGR02098">
    <property type="entry name" value="MJ0042_CXXC"/>
    <property type="match status" value="1"/>
</dbReference>
<reference evidence="5" key="1">
    <citation type="submission" date="2015-05" db="EMBL/GenBank/DDBJ databases">
        <authorList>
            <person name="Rodrigo-Torres Lidia"/>
            <person name="Arahal R.David."/>
        </authorList>
    </citation>
    <scope>NUCLEOTIDE SEQUENCE [LARGE SCALE GENOMIC DNA]</scope>
    <source>
        <strain evidence="5">CECT 7321</strain>
    </source>
</reference>
<keyword evidence="2" id="KW-1133">Transmembrane helix</keyword>
<dbReference type="STRING" id="481446.NIT7645_02413"/>